<reference evidence="3" key="1">
    <citation type="submission" date="2016-10" db="EMBL/GenBank/DDBJ databases">
        <authorList>
            <person name="Varghese N."/>
            <person name="Submissions S."/>
        </authorList>
    </citation>
    <scope>NUCLEOTIDE SEQUENCE [LARGE SCALE GENOMIC DNA]</scope>
    <source>
        <strain evidence="3">DSM 28453</strain>
    </source>
</reference>
<dbReference type="Pfam" id="PF13410">
    <property type="entry name" value="GST_C_2"/>
    <property type="match status" value="1"/>
</dbReference>
<sequence length="204" mass="22661">MSRLQLIHSPASPFVRKVRVTLAETEQTDDVDLVRVHTTALSTADEAAAANPLGKIPALVRPDGPAIYDSRVICRYLVARAGADLYPEDRLWDVLTLEATADGILESAVLIVYEKRLRPAEIVFDDWLEAQWGKVAGALDALNDRWMSHLHGPLDMGQIAVGCALGYLDFRHGDRDWRSGREALATWFEDFATRESMITTTPSD</sequence>
<dbReference type="InterPro" id="IPR004045">
    <property type="entry name" value="Glutathione_S-Trfase_N"/>
</dbReference>
<dbReference type="InterPro" id="IPR036249">
    <property type="entry name" value="Thioredoxin-like_sf"/>
</dbReference>
<keyword evidence="3" id="KW-1185">Reference proteome</keyword>
<dbReference type="SUPFAM" id="SSF47616">
    <property type="entry name" value="GST C-terminal domain-like"/>
    <property type="match status" value="1"/>
</dbReference>
<organism evidence="2 3">
    <name type="scientific">Shimia haliotis</name>
    <dbReference type="NCBI Taxonomy" id="1280847"/>
    <lineage>
        <taxon>Bacteria</taxon>
        <taxon>Pseudomonadati</taxon>
        <taxon>Pseudomonadota</taxon>
        <taxon>Alphaproteobacteria</taxon>
        <taxon>Rhodobacterales</taxon>
        <taxon>Roseobacteraceae</taxon>
    </lineage>
</organism>
<proteinExistence type="predicted"/>
<dbReference type="CDD" id="cd03049">
    <property type="entry name" value="GST_N_3"/>
    <property type="match status" value="1"/>
</dbReference>
<accession>A0A1I4DGE0</accession>
<gene>
    <name evidence="2" type="ORF">SAMN04488036_103141</name>
</gene>
<dbReference type="SUPFAM" id="SSF52833">
    <property type="entry name" value="Thioredoxin-like"/>
    <property type="match status" value="1"/>
</dbReference>
<dbReference type="Gene3D" id="3.40.30.10">
    <property type="entry name" value="Glutaredoxin"/>
    <property type="match status" value="1"/>
</dbReference>
<dbReference type="EMBL" id="FOSZ01000003">
    <property type="protein sequence ID" value="SFK92275.1"/>
    <property type="molecule type" value="Genomic_DNA"/>
</dbReference>
<dbReference type="InterPro" id="IPR036282">
    <property type="entry name" value="Glutathione-S-Trfase_C_sf"/>
</dbReference>
<dbReference type="STRING" id="1280847.SAMN04488036_103141"/>
<evidence type="ECO:0000313" key="2">
    <source>
        <dbReference type="EMBL" id="SFK92275.1"/>
    </source>
</evidence>
<dbReference type="Proteomes" id="UP000198851">
    <property type="component" value="Unassembled WGS sequence"/>
</dbReference>
<dbReference type="CDD" id="cd03205">
    <property type="entry name" value="GST_C_6"/>
    <property type="match status" value="1"/>
</dbReference>
<evidence type="ECO:0000313" key="3">
    <source>
        <dbReference type="Proteomes" id="UP000198851"/>
    </source>
</evidence>
<dbReference type="AlphaFoldDB" id="A0A1I4DGE0"/>
<dbReference type="Gene3D" id="1.20.1050.10">
    <property type="match status" value="1"/>
</dbReference>
<dbReference type="PROSITE" id="PS50404">
    <property type="entry name" value="GST_NTER"/>
    <property type="match status" value="1"/>
</dbReference>
<protein>
    <submittedName>
        <fullName evidence="2">Glutathione S-transferase</fullName>
    </submittedName>
</protein>
<name>A0A1I4DGE0_9RHOB</name>
<evidence type="ECO:0000259" key="1">
    <source>
        <dbReference type="PROSITE" id="PS50404"/>
    </source>
</evidence>
<feature type="domain" description="GST N-terminal" evidence="1">
    <location>
        <begin position="2"/>
        <end position="85"/>
    </location>
</feature>
<dbReference type="GO" id="GO:0016740">
    <property type="term" value="F:transferase activity"/>
    <property type="evidence" value="ECO:0007669"/>
    <property type="project" value="UniProtKB-KW"/>
</dbReference>
<keyword evidence="2" id="KW-0808">Transferase</keyword>
<dbReference type="Pfam" id="PF13409">
    <property type="entry name" value="GST_N_2"/>
    <property type="match status" value="1"/>
</dbReference>